<feature type="compositionally biased region" description="Basic and acidic residues" evidence="1">
    <location>
        <begin position="481"/>
        <end position="500"/>
    </location>
</feature>
<organism evidence="2 3">
    <name type="scientific">Marasmius crinis-equi</name>
    <dbReference type="NCBI Taxonomy" id="585013"/>
    <lineage>
        <taxon>Eukaryota</taxon>
        <taxon>Fungi</taxon>
        <taxon>Dikarya</taxon>
        <taxon>Basidiomycota</taxon>
        <taxon>Agaricomycotina</taxon>
        <taxon>Agaricomycetes</taxon>
        <taxon>Agaricomycetidae</taxon>
        <taxon>Agaricales</taxon>
        <taxon>Marasmiineae</taxon>
        <taxon>Marasmiaceae</taxon>
        <taxon>Marasmius</taxon>
    </lineage>
</organism>
<accession>A0ABR3EPI1</accession>
<feature type="compositionally biased region" description="Acidic residues" evidence="1">
    <location>
        <begin position="573"/>
        <end position="584"/>
    </location>
</feature>
<feature type="region of interest" description="Disordered" evidence="1">
    <location>
        <begin position="481"/>
        <end position="584"/>
    </location>
</feature>
<feature type="compositionally biased region" description="Basic and acidic residues" evidence="1">
    <location>
        <begin position="46"/>
        <end position="55"/>
    </location>
</feature>
<feature type="compositionally biased region" description="Polar residues" evidence="1">
    <location>
        <begin position="118"/>
        <end position="133"/>
    </location>
</feature>
<evidence type="ECO:0000313" key="2">
    <source>
        <dbReference type="EMBL" id="KAL0564716.1"/>
    </source>
</evidence>
<reference evidence="2 3" key="1">
    <citation type="submission" date="2024-02" db="EMBL/GenBank/DDBJ databases">
        <title>A draft genome for the cacao thread blight pathogen Marasmius crinis-equi.</title>
        <authorList>
            <person name="Cohen S.P."/>
            <person name="Baruah I.K."/>
            <person name="Amoako-Attah I."/>
            <person name="Bukari Y."/>
            <person name="Meinhardt L.W."/>
            <person name="Bailey B.A."/>
        </authorList>
    </citation>
    <scope>NUCLEOTIDE SEQUENCE [LARGE SCALE GENOMIC DNA]</scope>
    <source>
        <strain evidence="2 3">GH-76</strain>
    </source>
</reference>
<dbReference type="EMBL" id="JBAHYK010002618">
    <property type="protein sequence ID" value="KAL0564716.1"/>
    <property type="molecule type" value="Genomic_DNA"/>
</dbReference>
<evidence type="ECO:0000313" key="3">
    <source>
        <dbReference type="Proteomes" id="UP001465976"/>
    </source>
</evidence>
<sequence>MEPVVPFLDGPSRFVDAQSFERDRAMQIPSRPPSRTPTPRACSPKPVERPTRSRLESLLNPVNVPSNALPSPPTSFTPMEIDTQPSPTLEQEYLPENVVETEMDMEESSGADIADIVSSPQHGTPVPASNDSRAGSHNESDMDDSEEAEAGVDGVQDPSIPTQKPSMGNAERELKSQSLKSKKLNIACMKALKKRAEQEEDISNKTGTGLPRVKKMMGTIARMRNKKKPSVWNAAVREKALEVNNGRAVDNKVKLKDLYQMVREDPELMRKMKDRKESAKMVEEVMAAREDKMRGAWDSNKSRAKDASDTLKRLTREANDLSERCPGAITFGIVCRGSFDSSIEAGFYGRGPVNDFLKTHFNINIWDFVALMEAYSCKREKLGTKTLTADATKKALSSAIQNDLESITGHKVSMSYTQYERQIQHGYHVTIEGWPEHIPKKSPFQLHSAQARELHDLWQSNVCHWRKLTKKEQLDLKRKIEEEDKQGEKPARAVRKDKGGTHSKPSTSQGQAKGKAKQRMSRAFDDDDEDNYDDDDGEEDDDDEAPTLRTKKASSSQKAPIDDGISLDGEGLSGDDEEDELDDD</sequence>
<feature type="region of interest" description="Disordered" evidence="1">
    <location>
        <begin position="18"/>
        <end position="91"/>
    </location>
</feature>
<keyword evidence="3" id="KW-1185">Reference proteome</keyword>
<evidence type="ECO:0000256" key="1">
    <source>
        <dbReference type="SAM" id="MobiDB-lite"/>
    </source>
</evidence>
<dbReference type="Proteomes" id="UP001465976">
    <property type="component" value="Unassembled WGS sequence"/>
</dbReference>
<feature type="compositionally biased region" description="Polar residues" evidence="1">
    <location>
        <begin position="76"/>
        <end position="89"/>
    </location>
</feature>
<comment type="caution">
    <text evidence="2">The sequence shown here is derived from an EMBL/GenBank/DDBJ whole genome shotgun (WGS) entry which is preliminary data.</text>
</comment>
<feature type="region of interest" description="Disordered" evidence="1">
    <location>
        <begin position="103"/>
        <end position="178"/>
    </location>
</feature>
<gene>
    <name evidence="2" type="ORF">V5O48_017327</name>
</gene>
<proteinExistence type="predicted"/>
<name>A0ABR3EPI1_9AGAR</name>
<feature type="compositionally biased region" description="Acidic residues" evidence="1">
    <location>
        <begin position="525"/>
        <end position="545"/>
    </location>
</feature>
<feature type="compositionally biased region" description="Acidic residues" evidence="1">
    <location>
        <begin position="141"/>
        <end position="150"/>
    </location>
</feature>
<protein>
    <submittedName>
        <fullName evidence="2">Uncharacterized protein</fullName>
    </submittedName>
</protein>